<name>A0A1J7JJE3_9PEZI</name>
<organism evidence="2 3">
    <name type="scientific">Coniochaeta ligniaria NRRL 30616</name>
    <dbReference type="NCBI Taxonomy" id="1408157"/>
    <lineage>
        <taxon>Eukaryota</taxon>
        <taxon>Fungi</taxon>
        <taxon>Dikarya</taxon>
        <taxon>Ascomycota</taxon>
        <taxon>Pezizomycotina</taxon>
        <taxon>Sordariomycetes</taxon>
        <taxon>Sordariomycetidae</taxon>
        <taxon>Coniochaetales</taxon>
        <taxon>Coniochaetaceae</taxon>
        <taxon>Coniochaeta</taxon>
    </lineage>
</organism>
<evidence type="ECO:0000313" key="3">
    <source>
        <dbReference type="Proteomes" id="UP000182658"/>
    </source>
</evidence>
<feature type="compositionally biased region" description="Low complexity" evidence="1">
    <location>
        <begin position="557"/>
        <end position="566"/>
    </location>
</feature>
<dbReference type="OrthoDB" id="5382953at2759"/>
<dbReference type="AlphaFoldDB" id="A0A1J7JJE3"/>
<keyword evidence="3" id="KW-1185">Reference proteome</keyword>
<feature type="region of interest" description="Disordered" evidence="1">
    <location>
        <begin position="460"/>
        <end position="578"/>
    </location>
</feature>
<feature type="compositionally biased region" description="Acidic residues" evidence="1">
    <location>
        <begin position="486"/>
        <end position="496"/>
    </location>
</feature>
<reference evidence="2 3" key="1">
    <citation type="submission" date="2016-10" db="EMBL/GenBank/DDBJ databases">
        <title>Draft genome sequence of Coniochaeta ligniaria NRRL30616, a lignocellulolytic fungus for bioabatement of inhibitors in plant biomass hydrolysates.</title>
        <authorList>
            <consortium name="DOE Joint Genome Institute"/>
            <person name="Jimenez D.J."/>
            <person name="Hector R.E."/>
            <person name="Riley R."/>
            <person name="Sun H."/>
            <person name="Grigoriev I.V."/>
            <person name="Van Elsas J.D."/>
            <person name="Nichols N.N."/>
        </authorList>
    </citation>
    <scope>NUCLEOTIDE SEQUENCE [LARGE SCALE GENOMIC DNA]</scope>
    <source>
        <strain evidence="2 3">NRRL 30616</strain>
    </source>
</reference>
<dbReference type="EMBL" id="KV875097">
    <property type="protein sequence ID" value="OIW29944.1"/>
    <property type="molecule type" value="Genomic_DNA"/>
</dbReference>
<gene>
    <name evidence="2" type="ORF">CONLIGDRAFT_714399</name>
</gene>
<feature type="compositionally biased region" description="Polar residues" evidence="1">
    <location>
        <begin position="272"/>
        <end position="309"/>
    </location>
</feature>
<evidence type="ECO:0000256" key="1">
    <source>
        <dbReference type="SAM" id="MobiDB-lite"/>
    </source>
</evidence>
<feature type="region of interest" description="Disordered" evidence="1">
    <location>
        <begin position="257"/>
        <end position="331"/>
    </location>
</feature>
<dbReference type="STRING" id="1408157.A0A1J7JJE3"/>
<evidence type="ECO:0008006" key="4">
    <source>
        <dbReference type="Google" id="ProtNLM"/>
    </source>
</evidence>
<accession>A0A1J7JJE3</accession>
<dbReference type="Proteomes" id="UP000182658">
    <property type="component" value="Unassembled WGS sequence"/>
</dbReference>
<protein>
    <recommendedName>
        <fullName evidence="4">DNA (cytosine-5)-methyltransferase 1 replication foci domain-containing protein</fullName>
    </recommendedName>
</protein>
<evidence type="ECO:0000313" key="2">
    <source>
        <dbReference type="EMBL" id="OIW29944.1"/>
    </source>
</evidence>
<proteinExistence type="predicted"/>
<feature type="compositionally biased region" description="Basic and acidic residues" evidence="1">
    <location>
        <begin position="475"/>
        <end position="485"/>
    </location>
</feature>
<dbReference type="InParanoid" id="A0A1J7JJE3"/>
<sequence>MAGHRRNVSNSTVATVDSSRTRWRPETDFLKPLPEKMLSNSDEWPCFVLTDATVYLKDGKRPANPLLPDGPFVVRGRLEVDGKEKEQRKCLVNPDVNSGYIEIQGATMYSISYGPLAVWVGGGCGWFELVSPAPQFEEIYDQMREAVTLYYEILTVFESLEAELEEYRATEKNKKKRMRKPTVNLDEVLLQYAVAVGDGMFRHEAEERCHKWAPFLINQFPKEGQFEWQGTFFYTWIIDKHPDIYKKHLKRAATEEKLKRAAASKPLPPVQDQESVSRANSVRPQSRTARSRNQSLDTDVNMKDVSSASPPVLPRPLPSKVSKSPIGTPQSLPAKIAQATPQALEHPSPAGLNQNTPTIGVLSPVEVLIEAVEEIAANNNGPIDKIARSTVGSRLYYGHRISNYNASSEILAYYSKDLVRKLDNKWHASPFWQWLLQESKKPSIELLHTNVEKIPYQLVRRQKKQTATPTATPRLEIRPKARQPSDDEDLDSDDDASASRVRHAGKGGLRLQSASKKRKAAELLDDDTAAGRRGRKSAKTSHYFSDPEDEDAADNNSSTSDVASAAEADDEDPDSLLLAPPKDAVRVVVHAEKLPSISPSGPNGTWVCDQEDCGYVVRAAEEAAGKRLVQQHFRDHEAQTQKMSLALTEAERRGRMPINHLLEKLQRMGKDSLFKEREVINGEEVPLPIKRRLVV</sequence>
<feature type="region of interest" description="Disordered" evidence="1">
    <location>
        <begin position="337"/>
        <end position="356"/>
    </location>
</feature>
<feature type="compositionally biased region" description="Polar residues" evidence="1">
    <location>
        <begin position="321"/>
        <end position="331"/>
    </location>
</feature>